<sequence>MPKVLFVGQEPDTVDFSDPALPPGLSPEKIHAGIAIVMRQMNELGWHADLCLVRADDTAGPALESKLATHPYDCVVIGAGIRLPPKSMLLFEALINVVHKAAPRASIAFNTRPEDTANAVMRGLKGD</sequence>
<gene>
    <name evidence="1" type="ORF">HNQ36_000518</name>
</gene>
<dbReference type="RefSeq" id="WP_184082378.1">
    <property type="nucleotide sequence ID" value="NZ_JACHIJ010000001.1"/>
</dbReference>
<protein>
    <submittedName>
        <fullName evidence="1">Uncharacterized protein</fullName>
    </submittedName>
</protein>
<dbReference type="AlphaFoldDB" id="A0A840MUX4"/>
<reference evidence="1 2" key="1">
    <citation type="submission" date="2020-08" db="EMBL/GenBank/DDBJ databases">
        <title>Genomic Encyclopedia of Type Strains, Phase IV (KMG-IV): sequencing the most valuable type-strain genomes for metagenomic binning, comparative biology and taxonomic classification.</title>
        <authorList>
            <person name="Goeker M."/>
        </authorList>
    </citation>
    <scope>NUCLEOTIDE SEQUENCE [LARGE SCALE GENOMIC DNA]</scope>
    <source>
        <strain evidence="1 2">DSM 17498</strain>
    </source>
</reference>
<comment type="caution">
    <text evidence="1">The sequence shown here is derived from an EMBL/GenBank/DDBJ whole genome shotgun (WGS) entry which is preliminary data.</text>
</comment>
<name>A0A840MUX4_9BRAD</name>
<evidence type="ECO:0000313" key="2">
    <source>
        <dbReference type="Proteomes" id="UP000521227"/>
    </source>
</evidence>
<organism evidence="1 2">
    <name type="scientific">Afipia massiliensis</name>
    <dbReference type="NCBI Taxonomy" id="211460"/>
    <lineage>
        <taxon>Bacteria</taxon>
        <taxon>Pseudomonadati</taxon>
        <taxon>Pseudomonadota</taxon>
        <taxon>Alphaproteobacteria</taxon>
        <taxon>Hyphomicrobiales</taxon>
        <taxon>Nitrobacteraceae</taxon>
        <taxon>Afipia</taxon>
    </lineage>
</organism>
<proteinExistence type="predicted"/>
<dbReference type="EMBL" id="JACHIJ010000001">
    <property type="protein sequence ID" value="MBB5050570.1"/>
    <property type="molecule type" value="Genomic_DNA"/>
</dbReference>
<dbReference type="Proteomes" id="UP000521227">
    <property type="component" value="Unassembled WGS sequence"/>
</dbReference>
<evidence type="ECO:0000313" key="1">
    <source>
        <dbReference type="EMBL" id="MBB5050570.1"/>
    </source>
</evidence>
<accession>A0A840MUX4</accession>